<dbReference type="OrthoDB" id="2391627at2759"/>
<comment type="caution">
    <text evidence="2">The sequence shown here is derived from an EMBL/GenBank/DDBJ whole genome shotgun (WGS) entry which is preliminary data.</text>
</comment>
<name>A0A8H3G699_9LECA</name>
<dbReference type="EMBL" id="CAJPDT010000095">
    <property type="protein sequence ID" value="CAF9936946.1"/>
    <property type="molecule type" value="Genomic_DNA"/>
</dbReference>
<dbReference type="AlphaFoldDB" id="A0A8H3G699"/>
<evidence type="ECO:0000313" key="2">
    <source>
        <dbReference type="EMBL" id="CAF9936946.1"/>
    </source>
</evidence>
<protein>
    <recommendedName>
        <fullName evidence="4">Cytochrome b-c1 complex subunit 10</fullName>
    </recommendedName>
</protein>
<keyword evidence="1" id="KW-0472">Membrane</keyword>
<dbReference type="GO" id="GO:0006122">
    <property type="term" value="P:mitochondrial electron transport, ubiquinol to cytochrome c"/>
    <property type="evidence" value="ECO:0007669"/>
    <property type="project" value="InterPro"/>
</dbReference>
<reference evidence="2" key="1">
    <citation type="submission" date="2021-03" db="EMBL/GenBank/DDBJ databases">
        <authorList>
            <person name="Tagirdzhanova G."/>
        </authorList>
    </citation>
    <scope>NUCLEOTIDE SEQUENCE</scope>
</reference>
<dbReference type="GO" id="GO:0005739">
    <property type="term" value="C:mitochondrion"/>
    <property type="evidence" value="ECO:0007669"/>
    <property type="project" value="GOC"/>
</dbReference>
<dbReference type="Proteomes" id="UP000664534">
    <property type="component" value="Unassembled WGS sequence"/>
</dbReference>
<sequence length="96" mass="10409">MVQGHHGIGFATAKPAYGTYKSPYGPDYKIQPNIRGIGPGQALKIGITLGSFGVVGAIFALQFFAEVPKVRKDILQKFPVVGDYFVREIPPSDNPF</sequence>
<dbReference type="InterPro" id="IPR019182">
    <property type="entry name" value="Cytochrome_b-c1_su10_fun"/>
</dbReference>
<gene>
    <name evidence="2" type="ORF">IMSHALPRED_010962</name>
</gene>
<evidence type="ECO:0000256" key="1">
    <source>
        <dbReference type="SAM" id="Phobius"/>
    </source>
</evidence>
<dbReference type="Pfam" id="PF09796">
    <property type="entry name" value="QCR10"/>
    <property type="match status" value="1"/>
</dbReference>
<evidence type="ECO:0000313" key="3">
    <source>
        <dbReference type="Proteomes" id="UP000664534"/>
    </source>
</evidence>
<organism evidence="2 3">
    <name type="scientific">Imshaugia aleurites</name>
    <dbReference type="NCBI Taxonomy" id="172621"/>
    <lineage>
        <taxon>Eukaryota</taxon>
        <taxon>Fungi</taxon>
        <taxon>Dikarya</taxon>
        <taxon>Ascomycota</taxon>
        <taxon>Pezizomycotina</taxon>
        <taxon>Lecanoromycetes</taxon>
        <taxon>OSLEUM clade</taxon>
        <taxon>Lecanoromycetidae</taxon>
        <taxon>Lecanorales</taxon>
        <taxon>Lecanorineae</taxon>
        <taxon>Parmeliaceae</taxon>
        <taxon>Imshaugia</taxon>
    </lineage>
</organism>
<feature type="transmembrane region" description="Helical" evidence="1">
    <location>
        <begin position="45"/>
        <end position="65"/>
    </location>
</feature>
<keyword evidence="1" id="KW-0812">Transmembrane</keyword>
<keyword evidence="3" id="KW-1185">Reference proteome</keyword>
<evidence type="ECO:0008006" key="4">
    <source>
        <dbReference type="Google" id="ProtNLM"/>
    </source>
</evidence>
<proteinExistence type="predicted"/>
<dbReference type="PANTHER" id="PTHR28254:SF1">
    <property type="entry name" value="CYTOCHROME B-C1 COMPLEX SUBUNIT 10, MITOCHONDRIAL"/>
    <property type="match status" value="1"/>
</dbReference>
<dbReference type="PANTHER" id="PTHR28254">
    <property type="entry name" value="CYTOCHROME B-C1 COMPLEX SUBUNIT 10"/>
    <property type="match status" value="1"/>
</dbReference>
<accession>A0A8H3G699</accession>
<keyword evidence="1" id="KW-1133">Transmembrane helix</keyword>